<evidence type="ECO:0000313" key="3">
    <source>
        <dbReference type="Proteomes" id="UP000253083"/>
    </source>
</evidence>
<protein>
    <submittedName>
        <fullName evidence="2">Putative tellurite resistance protein B-like protein</fullName>
    </submittedName>
</protein>
<proteinExistence type="predicted"/>
<dbReference type="InParanoid" id="A0A395JGD2"/>
<dbReference type="Pfam" id="PF05099">
    <property type="entry name" value="TerB"/>
    <property type="match status" value="1"/>
</dbReference>
<dbReference type="CDD" id="cd07313">
    <property type="entry name" value="terB_like_2"/>
    <property type="match status" value="1"/>
</dbReference>
<organism evidence="2 3">
    <name type="scientific">Arenicella xantha</name>
    <dbReference type="NCBI Taxonomy" id="644221"/>
    <lineage>
        <taxon>Bacteria</taxon>
        <taxon>Pseudomonadati</taxon>
        <taxon>Pseudomonadota</taxon>
        <taxon>Gammaproteobacteria</taxon>
        <taxon>Arenicellales</taxon>
        <taxon>Arenicellaceae</taxon>
        <taxon>Arenicella</taxon>
    </lineage>
</organism>
<dbReference type="Gene3D" id="1.10.3680.10">
    <property type="entry name" value="TerB-like"/>
    <property type="match status" value="1"/>
</dbReference>
<evidence type="ECO:0000313" key="2">
    <source>
        <dbReference type="EMBL" id="RBP48431.1"/>
    </source>
</evidence>
<dbReference type="EMBL" id="QNRT01000007">
    <property type="protein sequence ID" value="RBP48431.1"/>
    <property type="molecule type" value="Genomic_DNA"/>
</dbReference>
<gene>
    <name evidence="2" type="ORF">DFR28_10733</name>
</gene>
<evidence type="ECO:0000259" key="1">
    <source>
        <dbReference type="Pfam" id="PF05099"/>
    </source>
</evidence>
<dbReference type="AlphaFoldDB" id="A0A395JGD2"/>
<dbReference type="RefSeq" id="WP_170132165.1">
    <property type="nucleotide sequence ID" value="NZ_QNRT01000007.1"/>
</dbReference>
<dbReference type="InterPro" id="IPR029024">
    <property type="entry name" value="TerB-like"/>
</dbReference>
<feature type="domain" description="Co-chaperone DjlA N-terminal" evidence="1">
    <location>
        <begin position="25"/>
        <end position="139"/>
    </location>
</feature>
<reference evidence="2 3" key="1">
    <citation type="submission" date="2018-06" db="EMBL/GenBank/DDBJ databases">
        <title>Genomic Encyclopedia of Type Strains, Phase IV (KMG-IV): sequencing the most valuable type-strain genomes for metagenomic binning, comparative biology and taxonomic classification.</title>
        <authorList>
            <person name="Goeker M."/>
        </authorList>
    </citation>
    <scope>NUCLEOTIDE SEQUENCE [LARGE SCALE GENOMIC DNA]</scope>
    <source>
        <strain evidence="2 3">DSM 24032</strain>
    </source>
</reference>
<keyword evidence="3" id="KW-1185">Reference proteome</keyword>
<comment type="caution">
    <text evidence="2">The sequence shown here is derived from an EMBL/GenBank/DDBJ whole genome shotgun (WGS) entry which is preliminary data.</text>
</comment>
<dbReference type="InterPro" id="IPR007791">
    <property type="entry name" value="DjlA_N"/>
</dbReference>
<dbReference type="Proteomes" id="UP000253083">
    <property type="component" value="Unassembled WGS sequence"/>
</dbReference>
<accession>A0A395JGD2</accession>
<sequence>MLKSIKKLIKKSDKKPEGGELELKLAAATLMFEVIRSDGRVDKVELIYMGEILRREFKLNEEELEELFKQAKDTAHEATSLQGFTREICDQWGSTKRMKLLEYLWMLALADDQIDPHERHLVRKVAGLLYLNEKQIVQSRERAKQQLGMQ</sequence>
<dbReference type="SUPFAM" id="SSF158682">
    <property type="entry name" value="TerB-like"/>
    <property type="match status" value="1"/>
</dbReference>
<name>A0A395JGD2_9GAMM</name>